<name>A0A6S6TWS5_9BACT</name>
<keyword evidence="1" id="KW-0472">Membrane</keyword>
<keyword evidence="1" id="KW-0812">Transmembrane</keyword>
<feature type="domain" description="DUF3131" evidence="2">
    <location>
        <begin position="511"/>
        <end position="871"/>
    </location>
</feature>
<dbReference type="InterPro" id="IPR021478">
    <property type="entry name" value="DUF3131"/>
</dbReference>
<dbReference type="Pfam" id="PF11329">
    <property type="entry name" value="DUF3131"/>
    <property type="match status" value="2"/>
</dbReference>
<keyword evidence="1" id="KW-1133">Transmembrane helix</keyword>
<gene>
    <name evidence="3" type="ORF">HELGO_WM5720</name>
</gene>
<dbReference type="EMBL" id="CACVAU010000064">
    <property type="protein sequence ID" value="CAA6822587.1"/>
    <property type="molecule type" value="Genomic_DNA"/>
</dbReference>
<proteinExistence type="predicted"/>
<feature type="domain" description="DUF3131" evidence="2">
    <location>
        <begin position="89"/>
        <end position="447"/>
    </location>
</feature>
<evidence type="ECO:0000256" key="1">
    <source>
        <dbReference type="SAM" id="Phobius"/>
    </source>
</evidence>
<reference evidence="3" key="1">
    <citation type="submission" date="2020-01" db="EMBL/GenBank/DDBJ databases">
        <authorList>
            <person name="Meier V. D."/>
            <person name="Meier V D."/>
        </authorList>
    </citation>
    <scope>NUCLEOTIDE SEQUENCE</scope>
    <source>
        <strain evidence="3">HLG_WM_MAG_05</strain>
    </source>
</reference>
<sequence length="1018" mass="118483">MNTIKNNKFYVIATILSLFLIVLLLILIFWQIKHSSNIIESDANITAVVSSSNANFFSFDEEEDTCIKPGLDVSPCELRCKPTAQEMKMARVAWKYIENNFNEKTGLTAAAHKYPSAATWDWANANYAIFAAKKFGIIDQTRYEVMMGKFLTTMQKMDLFNNELPNKTYNTNTGKMVNYVNKTVKDGTGWSAADMARLLSSLNVIEQCEENLAPAIEKLTLRYRYCRALSVEGDLYGAQYSKDGELHITHEALTGYEEYLARGYELWGHNAGEARQYKFLNEVDVYGIKIPTDTRPFFSNFVESEPFWYLGFEYGVDDPESGQYIKNIYQVQEERYKRTGQITAVTEDNIDRRPYFLFNTVYTNGEPWKTINQHGADYDEYKTVSTKAGLGMHYLFNTPYSQKVFNYLKNNYDPKKGYYAGIYEKRPGQNKAMTLNTNSIILEGMLSAKMGPLQRLKKVESRGTYDAYRNNINNFRCLPTEKKHLILEPYAGGVEKNASTNCAGEEERLQSAKIAWSYFENNYNPETGLVNGRHKYKVIRPEHIGKTIMATMSAESLDIIYKDVFHSRMAKLMSTLKKMQLYNKELPNLYYNAKTGAKVKKDGSKAGRAGGWDLYSVSQLMTALFHLQRDYPKYRQDVFSIVAKWNFKRAILKKGMQDRWFNGKDKGGAIDIVDPAKEFYIYNAMKFFNIKAYSYLFDERNLDYKAIYNHEVPMGFEDRLTNGESYLWTMMEQPYYLKYKHYSSNIYLALKDRYNITGKFATSTEEGIDRKPHWIQNSIYNEGKLWENLNRERKAEHKRGLLSTKAAFVYDALYGYTDDYAQTLMEQVKGLYKEGYGWYGGVFLKSKHTNKSLNIMTNAAVLESINYKKNGNFYYAKEPKLYDQIALRTIDEKNKYYIESKEIELRYDAQQLMESLKEEKELARMERKGINFVVRIGVFDTQEEALDFLDFLKVNLPRAKIVQGDVNSENFMLATRPFNYDYHIPYKNRLISKEVYEPFKVYMKNYLKKKKIANKKKD</sequence>
<accession>A0A6S6TWS5</accession>
<feature type="transmembrane region" description="Helical" evidence="1">
    <location>
        <begin position="9"/>
        <end position="30"/>
    </location>
</feature>
<protein>
    <recommendedName>
        <fullName evidence="2">DUF3131 domain-containing protein</fullName>
    </recommendedName>
</protein>
<evidence type="ECO:0000259" key="2">
    <source>
        <dbReference type="Pfam" id="PF11329"/>
    </source>
</evidence>
<dbReference type="AlphaFoldDB" id="A0A6S6TWS5"/>
<evidence type="ECO:0000313" key="3">
    <source>
        <dbReference type="EMBL" id="CAA6822587.1"/>
    </source>
</evidence>
<organism evidence="3">
    <name type="scientific">uncultured Sulfurovum sp</name>
    <dbReference type="NCBI Taxonomy" id="269237"/>
    <lineage>
        <taxon>Bacteria</taxon>
        <taxon>Pseudomonadati</taxon>
        <taxon>Campylobacterota</taxon>
        <taxon>Epsilonproteobacteria</taxon>
        <taxon>Campylobacterales</taxon>
        <taxon>Sulfurovaceae</taxon>
        <taxon>Sulfurovum</taxon>
        <taxon>environmental samples</taxon>
    </lineage>
</organism>
<dbReference type="Gene3D" id="1.50.10.140">
    <property type="match status" value="2"/>
</dbReference>